<evidence type="ECO:0000256" key="1">
    <source>
        <dbReference type="SAM" id="MobiDB-lite"/>
    </source>
</evidence>
<dbReference type="VEuPathDB" id="TriTrypDB:LdCL_250008600"/>
<reference evidence="3" key="1">
    <citation type="submission" date="2019-02" db="EMBL/GenBank/DDBJ databases">
        <title>FDA dAtabase for Regulatory Grade micrObial Sequences (FDA-ARGOS): Supporting development and validation of Infectious Disease Dx tests.</title>
        <authorList>
            <person name="Duncan R."/>
            <person name="Fisher C."/>
            <person name="Tallon L."/>
            <person name="Sadzewicz L."/>
            <person name="Sengamalay N."/>
            <person name="Ott S."/>
            <person name="Godinez A."/>
            <person name="Nagaraj S."/>
            <person name="Vavikolanu K."/>
            <person name="Vyas G."/>
            <person name="Nadendla S."/>
            <person name="Aluvathingal J."/>
            <person name="Sichtig H."/>
        </authorList>
    </citation>
    <scope>NUCLEOTIDE SEQUENCE [LARGE SCALE GENOMIC DNA]</scope>
    <source>
        <strain evidence="3">FDAARGOS_360</strain>
    </source>
</reference>
<evidence type="ECO:0000313" key="2">
    <source>
        <dbReference type="EMBL" id="TPP48996.1"/>
    </source>
</evidence>
<dbReference type="EMBL" id="RHLD01000022">
    <property type="protein sequence ID" value="TPP48996.1"/>
    <property type="molecule type" value="Genomic_DNA"/>
</dbReference>
<feature type="region of interest" description="Disordered" evidence="1">
    <location>
        <begin position="269"/>
        <end position="288"/>
    </location>
</feature>
<sequence length="545" mass="59589">MLEYAGFDADTWWTYRSFFTQTILAHGTSEAQSYLCIVERLISAVLAFPRRPVSLLEEHLHCAVAQSTQRNEELLVYMVNKPFGKLPALEWLPGPEYDDDFVACVARRPVRDVMSVLERLPRQLTFARSDAIVDLKLCNPLEIPGCAYVSAGYSCATCRLRGIRVGFQAMVYDNEEADAAQSKYNMRSDAQVSHRKSYGLDACMTYAAFFYTQPQQHLLPLMHAPHFTYAFGHAAGVKVLSASCRARRHSVSHDSTGFQHLGVTAASLSSHKAPSNSVTATEGHENSDKLSDAVAGFTTSSFGSEEGAAVPKTPQPPVTRCMASVGIVVSFTLSLAPYGAWLIARVLSDAEKRVDVQRMNEMLAHSAADVPAATPHSAMPAKSSHAFHRLFGGNTLPHGPTLLPQVLGTSSRLVGVDDVLDTCAICLCRVEGENPIIETRCHHWFQVGCIEEDTHTAGDVRPLCCATHVLPDMSRATALAKNIYHVEVILTDEECLLPCVDVCVGVILTRDGNYRNATSIAAAECVRLYPNQMKGSDRQVLQACP</sequence>
<protein>
    <recommendedName>
        <fullName evidence="4">RING-type domain-containing protein</fullName>
    </recommendedName>
</protein>
<feature type="compositionally biased region" description="Polar residues" evidence="1">
    <location>
        <begin position="269"/>
        <end position="280"/>
    </location>
</feature>
<dbReference type="VEuPathDB" id="TriTrypDB:LDHU3_25.0420"/>
<gene>
    <name evidence="2" type="ORF">CGC20_27075</name>
</gene>
<evidence type="ECO:0000313" key="3">
    <source>
        <dbReference type="Proteomes" id="UP000318821"/>
    </source>
</evidence>
<comment type="caution">
    <text evidence="2">The sequence shown here is derived from an EMBL/GenBank/DDBJ whole genome shotgun (WGS) entry which is preliminary data.</text>
</comment>
<organism evidence="2 3">
    <name type="scientific">Leishmania donovani</name>
    <dbReference type="NCBI Taxonomy" id="5661"/>
    <lineage>
        <taxon>Eukaryota</taxon>
        <taxon>Discoba</taxon>
        <taxon>Euglenozoa</taxon>
        <taxon>Kinetoplastea</taxon>
        <taxon>Metakinetoplastina</taxon>
        <taxon>Trypanosomatida</taxon>
        <taxon>Trypanosomatidae</taxon>
        <taxon>Leishmaniinae</taxon>
        <taxon>Leishmania</taxon>
    </lineage>
</organism>
<proteinExistence type="predicted"/>
<dbReference type="SUPFAM" id="SSF57850">
    <property type="entry name" value="RING/U-box"/>
    <property type="match status" value="1"/>
</dbReference>
<dbReference type="AlphaFoldDB" id="A0A504XJB6"/>
<accession>A0A504XJB6</accession>
<name>A0A504XJB6_LEIDO</name>
<dbReference type="Proteomes" id="UP000318821">
    <property type="component" value="Unassembled WGS sequence"/>
</dbReference>
<evidence type="ECO:0008006" key="4">
    <source>
        <dbReference type="Google" id="ProtNLM"/>
    </source>
</evidence>